<organism evidence="2 3">
    <name type="scientific">Stigmatella aurantiaca (strain DW4/3-1)</name>
    <dbReference type="NCBI Taxonomy" id="378806"/>
    <lineage>
        <taxon>Bacteria</taxon>
        <taxon>Pseudomonadati</taxon>
        <taxon>Myxococcota</taxon>
        <taxon>Myxococcia</taxon>
        <taxon>Myxococcales</taxon>
        <taxon>Cystobacterineae</taxon>
        <taxon>Archangiaceae</taxon>
        <taxon>Stigmatella</taxon>
    </lineage>
</organism>
<evidence type="ECO:0000313" key="2">
    <source>
        <dbReference type="EMBL" id="ADO72165.1"/>
    </source>
</evidence>
<proteinExistence type="predicted"/>
<dbReference type="EMBL" id="CP002271">
    <property type="protein sequence ID" value="ADO72165.1"/>
    <property type="molecule type" value="Genomic_DNA"/>
</dbReference>
<accession>E3FU25</accession>
<dbReference type="eggNOG" id="COG0398">
    <property type="taxonomic scope" value="Bacteria"/>
</dbReference>
<keyword evidence="1" id="KW-0812">Transmembrane</keyword>
<dbReference type="HOGENOM" id="CLU_1926297_0_0_7"/>
<name>E3FU25_STIAD</name>
<protein>
    <submittedName>
        <fullName evidence="2">Uncharacterized protein</fullName>
    </submittedName>
</protein>
<dbReference type="Proteomes" id="UP000001351">
    <property type="component" value="Chromosome"/>
</dbReference>
<feature type="transmembrane region" description="Helical" evidence="1">
    <location>
        <begin position="104"/>
        <end position="128"/>
    </location>
</feature>
<keyword evidence="1" id="KW-1133">Transmembrane helix</keyword>
<evidence type="ECO:0000256" key="1">
    <source>
        <dbReference type="SAM" id="Phobius"/>
    </source>
</evidence>
<dbReference type="AlphaFoldDB" id="E3FU25"/>
<evidence type="ECO:0000313" key="3">
    <source>
        <dbReference type="Proteomes" id="UP000001351"/>
    </source>
</evidence>
<gene>
    <name evidence="2" type="ordered locus">STAUR_4385</name>
</gene>
<keyword evidence="1" id="KW-0472">Membrane</keyword>
<dbReference type="STRING" id="378806.STAUR_4385"/>
<sequence length="131" mass="13811">MLSCPKHTSPRCRFPMRALPLPAPCTVPNGPRANAAVEQARGWIRVLAPLVLSLGGLAMLRLLGPDAVDQEALHGGRGPLAWLPPGWTSWGGGPWPMTFLPGHVFTAVGGMLCGTRAGTAFALLGCFFRVS</sequence>
<dbReference type="KEGG" id="sur:STAUR_4385"/>
<keyword evidence="3" id="KW-1185">Reference proteome</keyword>
<feature type="transmembrane region" description="Helical" evidence="1">
    <location>
        <begin position="42"/>
        <end position="63"/>
    </location>
</feature>
<reference evidence="2 3" key="1">
    <citation type="journal article" date="2011" name="Mol. Biol. Evol.">
        <title>Comparative genomic analysis of fruiting body formation in Myxococcales.</title>
        <authorList>
            <person name="Huntley S."/>
            <person name="Hamann N."/>
            <person name="Wegener-Feldbrugge S."/>
            <person name="Treuner-Lange A."/>
            <person name="Kube M."/>
            <person name="Reinhardt R."/>
            <person name="Klages S."/>
            <person name="Muller R."/>
            <person name="Ronning C.M."/>
            <person name="Nierman W.C."/>
            <person name="Sogaard-Andersen L."/>
        </authorList>
    </citation>
    <scope>NUCLEOTIDE SEQUENCE [LARGE SCALE GENOMIC DNA]</scope>
    <source>
        <strain evidence="2 3">DW4/3-1</strain>
    </source>
</reference>